<dbReference type="PANTHER" id="PTHR35161:SF13">
    <property type="entry name" value="BRCT DOMAIN-CONTAINING PROTEIN"/>
    <property type="match status" value="1"/>
</dbReference>
<accession>A0A2K2CVY7</accession>
<evidence type="ECO:0000313" key="3">
    <source>
        <dbReference type="EnsemblPlants" id="PNT66190"/>
    </source>
</evidence>
<protein>
    <submittedName>
        <fullName evidence="2 3">Uncharacterized protein</fullName>
    </submittedName>
</protein>
<evidence type="ECO:0000313" key="4">
    <source>
        <dbReference type="Proteomes" id="UP000008810"/>
    </source>
</evidence>
<name>A0A2K2CVY7_BRADI</name>
<dbReference type="Gramene" id="PNT66190">
    <property type="protein sequence ID" value="PNT66190"/>
    <property type="gene ID" value="BRADI_3g08320v3"/>
</dbReference>
<gene>
    <name evidence="3" type="primary">LOC112271625</name>
    <name evidence="2" type="ORF">BRADI_3g08320v3</name>
</gene>
<feature type="compositionally biased region" description="Basic and acidic residues" evidence="1">
    <location>
        <begin position="62"/>
        <end position="81"/>
    </location>
</feature>
<proteinExistence type="predicted"/>
<evidence type="ECO:0000313" key="2">
    <source>
        <dbReference type="EMBL" id="PNT66190.1"/>
    </source>
</evidence>
<feature type="region of interest" description="Disordered" evidence="1">
    <location>
        <begin position="40"/>
        <end position="81"/>
    </location>
</feature>
<dbReference type="EnsemblPlants" id="PNT66190">
    <property type="protein sequence ID" value="PNT66190"/>
    <property type="gene ID" value="BRADI_3g08320v3"/>
</dbReference>
<dbReference type="EMBL" id="CM000882">
    <property type="protein sequence ID" value="PNT66190.1"/>
    <property type="molecule type" value="Genomic_DNA"/>
</dbReference>
<reference evidence="2 3" key="1">
    <citation type="journal article" date="2010" name="Nature">
        <title>Genome sequencing and analysis of the model grass Brachypodium distachyon.</title>
        <authorList>
            <consortium name="International Brachypodium Initiative"/>
        </authorList>
    </citation>
    <scope>NUCLEOTIDE SEQUENCE [LARGE SCALE GENOMIC DNA]</scope>
    <source>
        <strain evidence="2 3">Bd21</strain>
    </source>
</reference>
<keyword evidence="4" id="KW-1185">Reference proteome</keyword>
<dbReference type="AlphaFoldDB" id="A0A2K2CVY7"/>
<sequence length="267" mass="30460">MICGLTTASVEARLFLQRNNNRRSNAEGNVEMNETRAPISMRFSTPTGGPTHSSTYRLSKSTGDKNRMVKTEPESKPSCKRSLEFNSHETPVDEYLKTEDRIESVQYPFCSIPRDLASPISKRVLMKAYLEVARSHNANESFEGIFSWKNFLVSEQSEILKLVGVRAVPLTPDGRKADGKKFAMLVRGLFDDGLPEDLKGWLKNMEQGWEDALLLNHIYMRDRRSTLGEFLMMYHCLLGLEGYDSTKYEAFVKSLATYNAWHHNGFK</sequence>
<evidence type="ECO:0000256" key="1">
    <source>
        <dbReference type="SAM" id="MobiDB-lite"/>
    </source>
</evidence>
<dbReference type="OrthoDB" id="10561738at2759"/>
<dbReference type="Proteomes" id="UP000008810">
    <property type="component" value="Chromosome 3"/>
</dbReference>
<dbReference type="PANTHER" id="PTHR35161">
    <property type="entry name" value="OS02G0303100 PROTEIN"/>
    <property type="match status" value="1"/>
</dbReference>
<feature type="compositionally biased region" description="Low complexity" evidence="1">
    <location>
        <begin position="44"/>
        <end position="55"/>
    </location>
</feature>
<organism evidence="2">
    <name type="scientific">Brachypodium distachyon</name>
    <name type="common">Purple false brome</name>
    <name type="synonym">Trachynia distachya</name>
    <dbReference type="NCBI Taxonomy" id="15368"/>
    <lineage>
        <taxon>Eukaryota</taxon>
        <taxon>Viridiplantae</taxon>
        <taxon>Streptophyta</taxon>
        <taxon>Embryophyta</taxon>
        <taxon>Tracheophyta</taxon>
        <taxon>Spermatophyta</taxon>
        <taxon>Magnoliopsida</taxon>
        <taxon>Liliopsida</taxon>
        <taxon>Poales</taxon>
        <taxon>Poaceae</taxon>
        <taxon>BOP clade</taxon>
        <taxon>Pooideae</taxon>
        <taxon>Stipodae</taxon>
        <taxon>Brachypodieae</taxon>
        <taxon>Brachypodium</taxon>
    </lineage>
</organism>
<reference evidence="2" key="2">
    <citation type="submission" date="2017-06" db="EMBL/GenBank/DDBJ databases">
        <title>WGS assembly of Brachypodium distachyon.</title>
        <authorList>
            <consortium name="The International Brachypodium Initiative"/>
            <person name="Lucas S."/>
            <person name="Harmon-Smith M."/>
            <person name="Lail K."/>
            <person name="Tice H."/>
            <person name="Grimwood J."/>
            <person name="Bruce D."/>
            <person name="Barry K."/>
            <person name="Shu S."/>
            <person name="Lindquist E."/>
            <person name="Wang M."/>
            <person name="Pitluck S."/>
            <person name="Vogel J.P."/>
            <person name="Garvin D.F."/>
            <person name="Mockler T.C."/>
            <person name="Schmutz J."/>
            <person name="Rokhsar D."/>
            <person name="Bevan M.W."/>
        </authorList>
    </citation>
    <scope>NUCLEOTIDE SEQUENCE</scope>
    <source>
        <strain evidence="2">Bd21</strain>
    </source>
</reference>
<reference evidence="3" key="3">
    <citation type="submission" date="2018-08" db="UniProtKB">
        <authorList>
            <consortium name="EnsemblPlants"/>
        </authorList>
    </citation>
    <scope>IDENTIFICATION</scope>
    <source>
        <strain evidence="3">cv. Bd21</strain>
    </source>
</reference>